<dbReference type="CDD" id="cd03469">
    <property type="entry name" value="Rieske_RO_Alpha_N"/>
    <property type="match status" value="1"/>
</dbReference>
<dbReference type="Gene3D" id="2.102.10.10">
    <property type="entry name" value="Rieske [2Fe-2S] iron-sulphur domain"/>
    <property type="match status" value="1"/>
</dbReference>
<feature type="domain" description="Rieske" evidence="7">
    <location>
        <begin position="92"/>
        <end position="188"/>
    </location>
</feature>
<dbReference type="Gene3D" id="3.90.380.10">
    <property type="entry name" value="Naphthalene 1,2-dioxygenase Alpha Subunit, Chain A, domain 1"/>
    <property type="match status" value="1"/>
</dbReference>
<dbReference type="PANTHER" id="PTHR43756">
    <property type="entry name" value="CHOLINE MONOOXYGENASE, CHLOROPLASTIC"/>
    <property type="match status" value="1"/>
</dbReference>
<keyword evidence="9" id="KW-1185">Reference proteome</keyword>
<dbReference type="EMBL" id="JBFXLT010000054">
    <property type="protein sequence ID" value="KAL2811804.1"/>
    <property type="molecule type" value="Genomic_DNA"/>
</dbReference>
<evidence type="ECO:0000256" key="4">
    <source>
        <dbReference type="ARBA" id="ARBA00023004"/>
    </source>
</evidence>
<accession>A0ABR4H8M5</accession>
<comment type="caution">
    <text evidence="8">The sequence shown here is derived from an EMBL/GenBank/DDBJ whole genome shotgun (WGS) entry which is preliminary data.</text>
</comment>
<dbReference type="SUPFAM" id="SSF50022">
    <property type="entry name" value="ISP domain"/>
    <property type="match status" value="1"/>
</dbReference>
<dbReference type="Proteomes" id="UP001610334">
    <property type="component" value="Unassembled WGS sequence"/>
</dbReference>
<evidence type="ECO:0000256" key="1">
    <source>
        <dbReference type="ARBA" id="ARBA00022714"/>
    </source>
</evidence>
<dbReference type="InterPro" id="IPR036922">
    <property type="entry name" value="Rieske_2Fe-2S_sf"/>
</dbReference>
<name>A0ABR4H8M5_9EURO</name>
<keyword evidence="2" id="KW-0479">Metal-binding</keyword>
<feature type="compositionally biased region" description="Polar residues" evidence="6">
    <location>
        <begin position="37"/>
        <end position="57"/>
    </location>
</feature>
<evidence type="ECO:0000256" key="5">
    <source>
        <dbReference type="ARBA" id="ARBA00023014"/>
    </source>
</evidence>
<dbReference type="InterPro" id="IPR001663">
    <property type="entry name" value="Rng_hydr_dOase-A"/>
</dbReference>
<evidence type="ECO:0000313" key="8">
    <source>
        <dbReference type="EMBL" id="KAL2811804.1"/>
    </source>
</evidence>
<dbReference type="Pfam" id="PF00355">
    <property type="entry name" value="Rieske"/>
    <property type="match status" value="1"/>
</dbReference>
<evidence type="ECO:0000259" key="7">
    <source>
        <dbReference type="PROSITE" id="PS51296"/>
    </source>
</evidence>
<protein>
    <submittedName>
        <fullName evidence="8">Rieske [2Fe-2S] iron-sulfur domain-containing protein</fullName>
    </submittedName>
</protein>
<dbReference type="PANTHER" id="PTHR43756:SF6">
    <property type="entry name" value="CLUSTER-BINDING PROTEIN, PUTATIVE (AFU_ORTHOLOGUE AFUA_6G03920)-RELATED"/>
    <property type="match status" value="1"/>
</dbReference>
<keyword evidence="5" id="KW-0411">Iron-sulfur</keyword>
<gene>
    <name evidence="8" type="ORF">BJX63DRAFT_269318</name>
</gene>
<keyword evidence="3" id="KW-0560">Oxidoreductase</keyword>
<feature type="region of interest" description="Disordered" evidence="6">
    <location>
        <begin position="419"/>
        <end position="438"/>
    </location>
</feature>
<sequence>MEATACSLLIAFLTGLAFLYRLPRQLRYPPTLPKTRPSLSTKPDASTDSDPQQSSPIPLTVTKEPDFPANWLTGKQLFDLERRALFSKQWIPLSHTAHFLTPGSYQTLSIANYSLILVRGKDSVIRGFHNVCRHRAYPVTSREFGCSTVLRCRYHGWSYNAKGELVSAPHFGDVEGFKRAENGLFEVRIAVDGKSGVVWGCLDVGSNEGGLVGVEEMRVKAGCTWIGGAVLEGKVNWKIGLSKTRLRTLLGLDDLQQPPSFIQRLLSLTPFQQRPQPSSIQLFPNTFLYTVPGSECWLSIRFLPISENRTAIRYDLYSYQDANDQTVQNLLVSLEENVKRVVGDLEAEYQEAITGDAGPIMPNLAAETAEIQLHILSLLRAHTKLEKAQGAEIYPARREPRTNSQYEQAEQLCRELTSGDCGGSGGDGGMGAGGSLAW</sequence>
<organism evidence="8 9">
    <name type="scientific">Aspergillus granulosus</name>
    <dbReference type="NCBI Taxonomy" id="176169"/>
    <lineage>
        <taxon>Eukaryota</taxon>
        <taxon>Fungi</taxon>
        <taxon>Dikarya</taxon>
        <taxon>Ascomycota</taxon>
        <taxon>Pezizomycotina</taxon>
        <taxon>Eurotiomycetes</taxon>
        <taxon>Eurotiomycetidae</taxon>
        <taxon>Eurotiales</taxon>
        <taxon>Aspergillaceae</taxon>
        <taxon>Aspergillus</taxon>
        <taxon>Aspergillus subgen. Nidulantes</taxon>
    </lineage>
</organism>
<evidence type="ECO:0000313" key="9">
    <source>
        <dbReference type="Proteomes" id="UP001610334"/>
    </source>
</evidence>
<feature type="compositionally biased region" description="Gly residues" evidence="6">
    <location>
        <begin position="420"/>
        <end position="438"/>
    </location>
</feature>
<keyword evidence="1" id="KW-0001">2Fe-2S</keyword>
<evidence type="ECO:0000256" key="2">
    <source>
        <dbReference type="ARBA" id="ARBA00022723"/>
    </source>
</evidence>
<dbReference type="InterPro" id="IPR017941">
    <property type="entry name" value="Rieske_2Fe-2S"/>
</dbReference>
<keyword evidence="4" id="KW-0408">Iron</keyword>
<evidence type="ECO:0000256" key="6">
    <source>
        <dbReference type="SAM" id="MobiDB-lite"/>
    </source>
</evidence>
<reference evidence="8 9" key="1">
    <citation type="submission" date="2024-07" db="EMBL/GenBank/DDBJ databases">
        <title>Section-level genome sequencing and comparative genomics of Aspergillus sections Usti and Cavernicolus.</title>
        <authorList>
            <consortium name="Lawrence Berkeley National Laboratory"/>
            <person name="Nybo J.L."/>
            <person name="Vesth T.C."/>
            <person name="Theobald S."/>
            <person name="Frisvad J.C."/>
            <person name="Larsen T.O."/>
            <person name="Kjaerboelling I."/>
            <person name="Rothschild-Mancinelli K."/>
            <person name="Lyhne E.K."/>
            <person name="Kogle M.E."/>
            <person name="Barry K."/>
            <person name="Clum A."/>
            <person name="Na H."/>
            <person name="Ledsgaard L."/>
            <person name="Lin J."/>
            <person name="Lipzen A."/>
            <person name="Kuo A."/>
            <person name="Riley R."/>
            <person name="Mondo S."/>
            <person name="Labutti K."/>
            <person name="Haridas S."/>
            <person name="Pangalinan J."/>
            <person name="Salamov A.A."/>
            <person name="Simmons B.A."/>
            <person name="Magnuson J.K."/>
            <person name="Chen J."/>
            <person name="Drula E."/>
            <person name="Henrissat B."/>
            <person name="Wiebenga A."/>
            <person name="Lubbers R.J."/>
            <person name="Gomes A.C."/>
            <person name="Makela M.R."/>
            <person name="Stajich J."/>
            <person name="Grigoriev I.V."/>
            <person name="Mortensen U.H."/>
            <person name="De Vries R.P."/>
            <person name="Baker S.E."/>
            <person name="Andersen M.R."/>
        </authorList>
    </citation>
    <scope>NUCLEOTIDE SEQUENCE [LARGE SCALE GENOMIC DNA]</scope>
    <source>
        <strain evidence="8 9">CBS 588.65</strain>
    </source>
</reference>
<evidence type="ECO:0000256" key="3">
    <source>
        <dbReference type="ARBA" id="ARBA00023002"/>
    </source>
</evidence>
<dbReference type="PRINTS" id="PR00090">
    <property type="entry name" value="RNGDIOXGNASE"/>
</dbReference>
<dbReference type="PROSITE" id="PS51296">
    <property type="entry name" value="RIESKE"/>
    <property type="match status" value="1"/>
</dbReference>
<feature type="region of interest" description="Disordered" evidence="6">
    <location>
        <begin position="31"/>
        <end position="62"/>
    </location>
</feature>
<proteinExistence type="predicted"/>